<evidence type="ECO:0000256" key="4">
    <source>
        <dbReference type="RuleBase" id="RU003494"/>
    </source>
</evidence>
<dbReference type="GO" id="GO:0005737">
    <property type="term" value="C:cytoplasm"/>
    <property type="evidence" value="ECO:0007669"/>
    <property type="project" value="TreeGrafter"/>
</dbReference>
<dbReference type="InterPro" id="IPR010987">
    <property type="entry name" value="Glutathione-S-Trfase_C-like"/>
</dbReference>
<dbReference type="SUPFAM" id="SSF47616">
    <property type="entry name" value="GST C-terminal domain-like"/>
    <property type="match status" value="1"/>
</dbReference>
<dbReference type="GO" id="GO:0004364">
    <property type="term" value="F:glutathione transferase activity"/>
    <property type="evidence" value="ECO:0007669"/>
    <property type="project" value="UniProtKB-EC"/>
</dbReference>
<dbReference type="PROSITE" id="PS50404">
    <property type="entry name" value="GST_NTER"/>
    <property type="match status" value="1"/>
</dbReference>
<dbReference type="EMBL" id="ML178828">
    <property type="protein sequence ID" value="TFL00682.1"/>
    <property type="molecule type" value="Genomic_DNA"/>
</dbReference>
<feature type="domain" description="GST N-terminal" evidence="5">
    <location>
        <begin position="1"/>
        <end position="82"/>
    </location>
</feature>
<dbReference type="SUPFAM" id="SSF52833">
    <property type="entry name" value="Thioredoxin-like"/>
    <property type="match status" value="1"/>
</dbReference>
<evidence type="ECO:0000313" key="8">
    <source>
        <dbReference type="Proteomes" id="UP000305067"/>
    </source>
</evidence>
<protein>
    <recommendedName>
        <fullName evidence="1">glutathione transferase</fullName>
        <ecNumber evidence="1">2.5.1.18</ecNumber>
    </recommendedName>
</protein>
<dbReference type="STRING" id="1884261.A0A5C3QG46"/>
<evidence type="ECO:0000313" key="7">
    <source>
        <dbReference type="EMBL" id="TFL00682.1"/>
    </source>
</evidence>
<dbReference type="GO" id="GO:0043295">
    <property type="term" value="F:glutathione binding"/>
    <property type="evidence" value="ECO:0007669"/>
    <property type="project" value="TreeGrafter"/>
</dbReference>
<comment type="similarity">
    <text evidence="4">Belongs to the GST superfamily.</text>
</comment>
<evidence type="ECO:0000256" key="3">
    <source>
        <dbReference type="ARBA" id="ARBA00047960"/>
    </source>
</evidence>
<dbReference type="InterPro" id="IPR040079">
    <property type="entry name" value="Glutathione_S-Trfase"/>
</dbReference>
<keyword evidence="8" id="KW-1185">Reference proteome</keyword>
<feature type="domain" description="GST C-terminal" evidence="6">
    <location>
        <begin position="94"/>
        <end position="219"/>
    </location>
</feature>
<dbReference type="InterPro" id="IPR004046">
    <property type="entry name" value="GST_C"/>
</dbReference>
<dbReference type="FunFam" id="3.40.30.10:FF:000016">
    <property type="entry name" value="Glutathione S-transferase F2"/>
    <property type="match status" value="1"/>
</dbReference>
<gene>
    <name evidence="7" type="ORF">BDV98DRAFT_108952</name>
</gene>
<keyword evidence="2 7" id="KW-0808">Transferase</keyword>
<dbReference type="Pfam" id="PF00043">
    <property type="entry name" value="GST_C"/>
    <property type="match status" value="1"/>
</dbReference>
<dbReference type="SFLD" id="SFLDS00019">
    <property type="entry name" value="Glutathione_Transferase_(cytos"/>
    <property type="match status" value="1"/>
</dbReference>
<accession>A0A5C3QG46</accession>
<dbReference type="GO" id="GO:0006749">
    <property type="term" value="P:glutathione metabolic process"/>
    <property type="evidence" value="ECO:0007669"/>
    <property type="project" value="TreeGrafter"/>
</dbReference>
<organism evidence="7 8">
    <name type="scientific">Pterulicium gracile</name>
    <dbReference type="NCBI Taxonomy" id="1884261"/>
    <lineage>
        <taxon>Eukaryota</taxon>
        <taxon>Fungi</taxon>
        <taxon>Dikarya</taxon>
        <taxon>Basidiomycota</taxon>
        <taxon>Agaricomycotina</taxon>
        <taxon>Agaricomycetes</taxon>
        <taxon>Agaricomycetidae</taxon>
        <taxon>Agaricales</taxon>
        <taxon>Pleurotineae</taxon>
        <taxon>Pterulaceae</taxon>
        <taxon>Pterulicium</taxon>
    </lineage>
</organism>
<sequence length="219" mass="24719">MVYMVYGVDASTCTQRVALAFHEKKVPFQFAAIDHYSGEHKSSEFVAKQPFGRIPYLDDDGFTLFESRAIGRYIASKHPDQGTPLIPTGEKALAKFEEAMSIEAFNFEAYAYRAVAEGVFKEMFHSGTPDPAVVKGFMDVLSTKLDTYEKILSNQKYLAGDTITLADINHLPYGSMLPLLKLDTLENPARPHVARWWRERQERPSWQAVKGGVKTQEAY</sequence>
<comment type="catalytic activity">
    <reaction evidence="3">
        <text>RX + glutathione = an S-substituted glutathione + a halide anion + H(+)</text>
        <dbReference type="Rhea" id="RHEA:16437"/>
        <dbReference type="ChEBI" id="CHEBI:15378"/>
        <dbReference type="ChEBI" id="CHEBI:16042"/>
        <dbReference type="ChEBI" id="CHEBI:17792"/>
        <dbReference type="ChEBI" id="CHEBI:57925"/>
        <dbReference type="ChEBI" id="CHEBI:90779"/>
        <dbReference type="EC" id="2.5.1.18"/>
    </reaction>
</comment>
<dbReference type="AlphaFoldDB" id="A0A5C3QG46"/>
<dbReference type="EC" id="2.5.1.18" evidence="1"/>
<dbReference type="InterPro" id="IPR036249">
    <property type="entry name" value="Thioredoxin-like_sf"/>
</dbReference>
<proteinExistence type="inferred from homology"/>
<dbReference type="SFLD" id="SFLDG01154">
    <property type="entry name" value="Main.5:_Phi-like"/>
    <property type="match status" value="1"/>
</dbReference>
<dbReference type="InterPro" id="IPR036282">
    <property type="entry name" value="Glutathione-S-Trfase_C_sf"/>
</dbReference>
<dbReference type="Gene3D" id="1.20.1050.10">
    <property type="match status" value="1"/>
</dbReference>
<dbReference type="InterPro" id="IPR004045">
    <property type="entry name" value="Glutathione_S-Trfase_N"/>
</dbReference>
<dbReference type="SFLD" id="SFLDG00358">
    <property type="entry name" value="Main_(cytGST)"/>
    <property type="match status" value="1"/>
</dbReference>
<name>A0A5C3QG46_9AGAR</name>
<dbReference type="OrthoDB" id="249703at2759"/>
<evidence type="ECO:0000259" key="6">
    <source>
        <dbReference type="PROSITE" id="PS50405"/>
    </source>
</evidence>
<dbReference type="Pfam" id="PF02798">
    <property type="entry name" value="GST_N"/>
    <property type="match status" value="1"/>
</dbReference>
<dbReference type="PANTHER" id="PTHR43900">
    <property type="entry name" value="GLUTATHIONE S-TRANSFERASE RHO"/>
    <property type="match status" value="1"/>
</dbReference>
<dbReference type="Gene3D" id="3.40.30.10">
    <property type="entry name" value="Glutaredoxin"/>
    <property type="match status" value="1"/>
</dbReference>
<evidence type="ECO:0000259" key="5">
    <source>
        <dbReference type="PROSITE" id="PS50404"/>
    </source>
</evidence>
<evidence type="ECO:0000256" key="1">
    <source>
        <dbReference type="ARBA" id="ARBA00012452"/>
    </source>
</evidence>
<dbReference type="PANTHER" id="PTHR43900:SF3">
    <property type="entry name" value="GLUTATHIONE S-TRANSFERASE RHO"/>
    <property type="match status" value="1"/>
</dbReference>
<dbReference type="Proteomes" id="UP000305067">
    <property type="component" value="Unassembled WGS sequence"/>
</dbReference>
<reference evidence="7 8" key="1">
    <citation type="journal article" date="2019" name="Nat. Ecol. Evol.">
        <title>Megaphylogeny resolves global patterns of mushroom evolution.</title>
        <authorList>
            <person name="Varga T."/>
            <person name="Krizsan K."/>
            <person name="Foldi C."/>
            <person name="Dima B."/>
            <person name="Sanchez-Garcia M."/>
            <person name="Sanchez-Ramirez S."/>
            <person name="Szollosi G.J."/>
            <person name="Szarkandi J.G."/>
            <person name="Papp V."/>
            <person name="Albert L."/>
            <person name="Andreopoulos W."/>
            <person name="Angelini C."/>
            <person name="Antonin V."/>
            <person name="Barry K.W."/>
            <person name="Bougher N.L."/>
            <person name="Buchanan P."/>
            <person name="Buyck B."/>
            <person name="Bense V."/>
            <person name="Catcheside P."/>
            <person name="Chovatia M."/>
            <person name="Cooper J."/>
            <person name="Damon W."/>
            <person name="Desjardin D."/>
            <person name="Finy P."/>
            <person name="Geml J."/>
            <person name="Haridas S."/>
            <person name="Hughes K."/>
            <person name="Justo A."/>
            <person name="Karasinski D."/>
            <person name="Kautmanova I."/>
            <person name="Kiss B."/>
            <person name="Kocsube S."/>
            <person name="Kotiranta H."/>
            <person name="LaButti K.M."/>
            <person name="Lechner B.E."/>
            <person name="Liimatainen K."/>
            <person name="Lipzen A."/>
            <person name="Lukacs Z."/>
            <person name="Mihaltcheva S."/>
            <person name="Morgado L.N."/>
            <person name="Niskanen T."/>
            <person name="Noordeloos M.E."/>
            <person name="Ohm R.A."/>
            <person name="Ortiz-Santana B."/>
            <person name="Ovrebo C."/>
            <person name="Racz N."/>
            <person name="Riley R."/>
            <person name="Savchenko A."/>
            <person name="Shiryaev A."/>
            <person name="Soop K."/>
            <person name="Spirin V."/>
            <person name="Szebenyi C."/>
            <person name="Tomsovsky M."/>
            <person name="Tulloss R.E."/>
            <person name="Uehling J."/>
            <person name="Grigoriev I.V."/>
            <person name="Vagvolgyi C."/>
            <person name="Papp T."/>
            <person name="Martin F.M."/>
            <person name="Miettinen O."/>
            <person name="Hibbett D.S."/>
            <person name="Nagy L.G."/>
        </authorList>
    </citation>
    <scope>NUCLEOTIDE SEQUENCE [LARGE SCALE GENOMIC DNA]</scope>
    <source>
        <strain evidence="7 8">CBS 309.79</strain>
    </source>
</reference>
<evidence type="ECO:0000256" key="2">
    <source>
        <dbReference type="ARBA" id="ARBA00022679"/>
    </source>
</evidence>
<dbReference type="PROSITE" id="PS50405">
    <property type="entry name" value="GST_CTER"/>
    <property type="match status" value="1"/>
</dbReference>